<evidence type="ECO:0000313" key="17">
    <source>
        <dbReference type="Proteomes" id="UP000694542"/>
    </source>
</evidence>
<dbReference type="GO" id="GO:0019864">
    <property type="term" value="F:IgG binding"/>
    <property type="evidence" value="ECO:0007669"/>
    <property type="project" value="UniProtKB-KW"/>
</dbReference>
<keyword evidence="6" id="KW-0677">Repeat</keyword>
<evidence type="ECO:0000313" key="16">
    <source>
        <dbReference type="Ensembl" id="ENSCAFP00040020239.1"/>
    </source>
</evidence>
<dbReference type="Proteomes" id="UP000694542">
    <property type="component" value="Chromosome 38"/>
</dbReference>
<reference evidence="16" key="2">
    <citation type="submission" date="2025-08" db="UniProtKB">
        <authorList>
            <consortium name="Ensembl"/>
        </authorList>
    </citation>
    <scope>IDENTIFICATION</scope>
</reference>
<keyword evidence="7 14" id="KW-1133">Transmembrane helix</keyword>
<dbReference type="Ensembl" id="ENSCAFT00040023331.1">
    <property type="protein sequence ID" value="ENSCAFP00040020239.1"/>
    <property type="gene ID" value="ENSCAFG00040012605.1"/>
</dbReference>
<dbReference type="InterPro" id="IPR007110">
    <property type="entry name" value="Ig-like_dom"/>
</dbReference>
<dbReference type="Pfam" id="PF13895">
    <property type="entry name" value="Ig_2"/>
    <property type="match status" value="1"/>
</dbReference>
<dbReference type="InterPro" id="IPR050488">
    <property type="entry name" value="Ig_Fc_receptor"/>
</dbReference>
<evidence type="ECO:0000259" key="15">
    <source>
        <dbReference type="PROSITE" id="PS50835"/>
    </source>
</evidence>
<evidence type="ECO:0000256" key="10">
    <source>
        <dbReference type="ARBA" id="ARBA00023170"/>
    </source>
</evidence>
<dbReference type="Gene3D" id="2.60.40.10">
    <property type="entry name" value="Immunoglobulins"/>
    <property type="match status" value="2"/>
</dbReference>
<evidence type="ECO:0000256" key="9">
    <source>
        <dbReference type="ARBA" id="ARBA00023157"/>
    </source>
</evidence>
<evidence type="ECO:0000256" key="3">
    <source>
        <dbReference type="ARBA" id="ARBA00022652"/>
    </source>
</evidence>
<dbReference type="InterPro" id="IPR013783">
    <property type="entry name" value="Ig-like_fold"/>
</dbReference>
<feature type="transmembrane region" description="Helical" evidence="14">
    <location>
        <begin position="213"/>
        <end position="237"/>
    </location>
</feature>
<proteinExistence type="predicted"/>
<keyword evidence="5" id="KW-0732">Signal</keyword>
<name>A0A8C0SG45_CANLF</name>
<gene>
    <name evidence="16" type="primary">FCGR2B</name>
</gene>
<dbReference type="CDD" id="cd05753">
    <property type="entry name" value="Ig2_FcgammaR_like"/>
    <property type="match status" value="1"/>
</dbReference>
<reference evidence="16" key="1">
    <citation type="submission" date="2018-10" db="EMBL/GenBank/DDBJ databases">
        <title>De novo assembly of a Great Dane genome.</title>
        <authorList>
            <person name="Kidd J.M."/>
            <person name="Pendleton A.L."/>
            <person name="Shen F."/>
            <person name="Emery S."/>
        </authorList>
    </citation>
    <scope>NUCLEOTIDE SEQUENCE [LARGE SCALE GENOMIC DNA]</scope>
    <source>
        <strain evidence="16">Great Dane</strain>
    </source>
</reference>
<evidence type="ECO:0000256" key="2">
    <source>
        <dbReference type="ARBA" id="ARBA00022475"/>
    </source>
</evidence>
<dbReference type="GO" id="GO:0005886">
    <property type="term" value="C:plasma membrane"/>
    <property type="evidence" value="ECO:0007669"/>
    <property type="project" value="UniProtKB-SubCell"/>
</dbReference>
<comment type="subcellular location">
    <subcellularLocation>
        <location evidence="1">Cell membrane</location>
        <topology evidence="1">Single-pass type I membrane protein</topology>
    </subcellularLocation>
</comment>
<dbReference type="FunFam" id="2.60.40.10:FF:000217">
    <property type="entry name" value="High affinity immunoglobulin gamma Fc receptor I"/>
    <property type="match status" value="1"/>
</dbReference>
<evidence type="ECO:0000256" key="4">
    <source>
        <dbReference type="ARBA" id="ARBA00022692"/>
    </source>
</evidence>
<dbReference type="SMART" id="SM00409">
    <property type="entry name" value="IG"/>
    <property type="match status" value="1"/>
</dbReference>
<evidence type="ECO:0000256" key="11">
    <source>
        <dbReference type="ARBA" id="ARBA00023180"/>
    </source>
</evidence>
<dbReference type="SUPFAM" id="SSF48726">
    <property type="entry name" value="Immunoglobulin"/>
    <property type="match status" value="2"/>
</dbReference>
<sequence>MSPAGPEVLHCLESGACLGSWGSLCFSFLLSLPPSRSPKVCPGPRAPVDQRAPGRLRDSEVPGGHRAEEHTQWYHNGSFLPILVQSNYSFEAKKQDSGEYRCQMYQTSVSDPVHLDVTSDWLLLQTPRLVFQKGESIRLRCHSWKNKLLYKITFFQNGKSKQFSSLNSTFFIPEANLSHSGHYHCTGMIGQMLRLSQPVAITVQGSDSSDSSVVMTIVSAVAGTAVAAILAAVVAWLRLRRKQTSANVTDTEEAAKIEAENTITYSLLQHPEEETEAPDYQNQI</sequence>
<feature type="region of interest" description="Disordered" evidence="13">
    <location>
        <begin position="37"/>
        <end position="63"/>
    </location>
</feature>
<keyword evidence="2" id="KW-1003">Cell membrane</keyword>
<keyword evidence="12" id="KW-0393">Immunoglobulin domain</keyword>
<evidence type="ECO:0000256" key="12">
    <source>
        <dbReference type="ARBA" id="ARBA00023319"/>
    </source>
</evidence>
<evidence type="ECO:0000256" key="14">
    <source>
        <dbReference type="SAM" id="Phobius"/>
    </source>
</evidence>
<protein>
    <submittedName>
        <fullName evidence="16">Fc gamma receptor IIb</fullName>
    </submittedName>
</protein>
<evidence type="ECO:0000256" key="7">
    <source>
        <dbReference type="ARBA" id="ARBA00022989"/>
    </source>
</evidence>
<keyword evidence="11" id="KW-0325">Glycoprotein</keyword>
<keyword evidence="9" id="KW-1015">Disulfide bond</keyword>
<evidence type="ECO:0000256" key="1">
    <source>
        <dbReference type="ARBA" id="ARBA00004251"/>
    </source>
</evidence>
<keyword evidence="8 14" id="KW-0472">Membrane</keyword>
<dbReference type="InterPro" id="IPR003599">
    <property type="entry name" value="Ig_sub"/>
</dbReference>
<dbReference type="PROSITE" id="PS50835">
    <property type="entry name" value="IG_LIKE"/>
    <property type="match status" value="1"/>
</dbReference>
<organism evidence="16 17">
    <name type="scientific">Canis lupus familiaris</name>
    <name type="common">Dog</name>
    <name type="synonym">Canis familiaris</name>
    <dbReference type="NCBI Taxonomy" id="9615"/>
    <lineage>
        <taxon>Eukaryota</taxon>
        <taxon>Metazoa</taxon>
        <taxon>Chordata</taxon>
        <taxon>Craniata</taxon>
        <taxon>Vertebrata</taxon>
        <taxon>Euteleostomi</taxon>
        <taxon>Mammalia</taxon>
        <taxon>Eutheria</taxon>
        <taxon>Laurasiatheria</taxon>
        <taxon>Carnivora</taxon>
        <taxon>Caniformia</taxon>
        <taxon>Canidae</taxon>
        <taxon>Canis</taxon>
    </lineage>
</organism>
<dbReference type="GO" id="GO:0002682">
    <property type="term" value="P:regulation of immune system process"/>
    <property type="evidence" value="ECO:0007669"/>
    <property type="project" value="UniProtKB-ARBA"/>
</dbReference>
<evidence type="ECO:0000256" key="6">
    <source>
        <dbReference type="ARBA" id="ARBA00022737"/>
    </source>
</evidence>
<feature type="domain" description="Ig-like" evidence="15">
    <location>
        <begin position="112"/>
        <end position="186"/>
    </location>
</feature>
<evidence type="ECO:0000256" key="13">
    <source>
        <dbReference type="SAM" id="MobiDB-lite"/>
    </source>
</evidence>
<evidence type="ECO:0000256" key="8">
    <source>
        <dbReference type="ARBA" id="ARBA00023136"/>
    </source>
</evidence>
<dbReference type="AlphaFoldDB" id="A0A8C0SG45"/>
<evidence type="ECO:0000256" key="5">
    <source>
        <dbReference type="ARBA" id="ARBA00022729"/>
    </source>
</evidence>
<keyword evidence="10" id="KW-0675">Receptor</keyword>
<keyword evidence="3" id="KW-0390">IgG-binding protein</keyword>
<keyword evidence="4 14" id="KW-0812">Transmembrane</keyword>
<dbReference type="InterPro" id="IPR036179">
    <property type="entry name" value="Ig-like_dom_sf"/>
</dbReference>
<accession>A0A8C0SG45</accession>
<dbReference type="PANTHER" id="PTHR11481">
    <property type="entry name" value="IMMUNOGLOBULIN FC RECEPTOR"/>
    <property type="match status" value="1"/>
</dbReference>
<dbReference type="PANTHER" id="PTHR11481:SF97">
    <property type="entry name" value="LOW AFFINITY IMMUNOGLOBULIN GAMMA FC REGION RECEPTOR II-B-RELATED"/>
    <property type="match status" value="1"/>
</dbReference>